<dbReference type="InterPro" id="IPR036249">
    <property type="entry name" value="Thioredoxin-like_sf"/>
</dbReference>
<dbReference type="InParanoid" id="F0YPU2"/>
<dbReference type="InterPro" id="IPR010987">
    <property type="entry name" value="Glutathione-S-Trfase_C-like"/>
</dbReference>
<evidence type="ECO:0000259" key="3">
    <source>
        <dbReference type="PROSITE" id="PS50405"/>
    </source>
</evidence>
<dbReference type="InterPro" id="IPR050213">
    <property type="entry name" value="GST_superfamily"/>
</dbReference>
<dbReference type="Pfam" id="PF02798">
    <property type="entry name" value="GST_N"/>
    <property type="match status" value="1"/>
</dbReference>
<dbReference type="Gene3D" id="1.20.1050.10">
    <property type="match status" value="1"/>
</dbReference>
<organism evidence="5">
    <name type="scientific">Aureococcus anophagefferens</name>
    <name type="common">Harmful bloom alga</name>
    <dbReference type="NCBI Taxonomy" id="44056"/>
    <lineage>
        <taxon>Eukaryota</taxon>
        <taxon>Sar</taxon>
        <taxon>Stramenopiles</taxon>
        <taxon>Ochrophyta</taxon>
        <taxon>Pelagophyceae</taxon>
        <taxon>Pelagomonadales</taxon>
        <taxon>Pelagomonadaceae</taxon>
        <taxon>Aureococcus</taxon>
    </lineage>
</organism>
<dbReference type="SUPFAM" id="SSF52833">
    <property type="entry name" value="Thioredoxin-like"/>
    <property type="match status" value="1"/>
</dbReference>
<dbReference type="SUPFAM" id="SSF47616">
    <property type="entry name" value="GST C-terminal domain-like"/>
    <property type="match status" value="1"/>
</dbReference>
<evidence type="ECO:0000259" key="2">
    <source>
        <dbReference type="PROSITE" id="PS50404"/>
    </source>
</evidence>
<dbReference type="OrthoDB" id="414243at2759"/>
<name>F0YPU2_AURAN</name>
<reference evidence="4 5" key="1">
    <citation type="journal article" date="2011" name="Proc. Natl. Acad. Sci. U.S.A.">
        <title>Niche of harmful alga Aureococcus anophagefferens revealed through ecogenomics.</title>
        <authorList>
            <person name="Gobler C.J."/>
            <person name="Berry D.L."/>
            <person name="Dyhrman S.T."/>
            <person name="Wilhelm S.W."/>
            <person name="Salamov A."/>
            <person name="Lobanov A.V."/>
            <person name="Zhang Y."/>
            <person name="Collier J.L."/>
            <person name="Wurch L.L."/>
            <person name="Kustka A.B."/>
            <person name="Dill B.D."/>
            <person name="Shah M."/>
            <person name="VerBerkmoes N.C."/>
            <person name="Kuo A."/>
            <person name="Terry A."/>
            <person name="Pangilinan J."/>
            <person name="Lindquist E.A."/>
            <person name="Lucas S."/>
            <person name="Paulsen I.T."/>
            <person name="Hattenrath-Lehmann T.K."/>
            <person name="Talmage S.C."/>
            <person name="Walker E.A."/>
            <person name="Koch F."/>
            <person name="Burson A.M."/>
            <person name="Marcoval M.A."/>
            <person name="Tang Y.Z."/>
            <person name="Lecleir G.R."/>
            <person name="Coyne K.J."/>
            <person name="Berg G.M."/>
            <person name="Bertrand E.M."/>
            <person name="Saito M.A."/>
            <person name="Gladyshev V.N."/>
            <person name="Grigoriev I.V."/>
        </authorList>
    </citation>
    <scope>NUCLEOTIDE SEQUENCE [LARGE SCALE GENOMIC DNA]</scope>
    <source>
        <strain evidence="5">CCMP 1984</strain>
    </source>
</reference>
<feature type="compositionally biased region" description="Basic and acidic residues" evidence="1">
    <location>
        <begin position="399"/>
        <end position="419"/>
    </location>
</feature>
<dbReference type="AlphaFoldDB" id="F0YPU2"/>
<feature type="non-terminal residue" evidence="4">
    <location>
        <position position="505"/>
    </location>
</feature>
<dbReference type="Gene3D" id="3.40.30.10">
    <property type="entry name" value="Glutaredoxin"/>
    <property type="match status" value="1"/>
</dbReference>
<dbReference type="EMBL" id="GL833275">
    <property type="protein sequence ID" value="EGB02867.1"/>
    <property type="molecule type" value="Genomic_DNA"/>
</dbReference>
<dbReference type="GO" id="GO:0004364">
    <property type="term" value="F:glutathione transferase activity"/>
    <property type="evidence" value="ECO:0007669"/>
    <property type="project" value="TreeGrafter"/>
</dbReference>
<sequence>MLCQKGDETPHEVLYFPITALGEPIRLALAVGGFPFTDTNPRNCETFQERKKELSPLGEAGQVPILVLPDGKTMCQCRAILRYLGKVCKFEGAPLYPTDPIAAYEADALIELCEDMRSPLGATFAISDQAEKEAARAALWAEGGKQKKWAAALDATLAKDPMKTLTIGNIYAFCIVNMFRTPTFLDGVPPGVFDEHPAIQKHHDWVANLAPVLEYYKEKDGIRVAFQPLPKPEPEPAAPSALEASQIVRQEGKIKQLEEVGAPDGAIDAAKDILKAMKDKYQEVHGKDSGTMLPTAPDTDAAACEGSDERKEAPAPACSPAAAAAALGDLGAAVEAHAASAAFLARRMRTLGRRGGAFGAILDARGADCERWSAALLRDFLPALALEKHGVAAGAPPARGDDAPRPRGDDPPRPCDGSRFRGKNFLLEGRHEGHDDDEHHLRIEHHATAPAMLKAMLSLGARERDATAPEGNETPEARAVAEPSPRRSMGRQLSLGVLGRFLPSP</sequence>
<dbReference type="GO" id="GO:0006749">
    <property type="term" value="P:glutathione metabolic process"/>
    <property type="evidence" value="ECO:0007669"/>
    <property type="project" value="TreeGrafter"/>
</dbReference>
<evidence type="ECO:0008006" key="6">
    <source>
        <dbReference type="Google" id="ProtNLM"/>
    </source>
</evidence>
<evidence type="ECO:0000313" key="5">
    <source>
        <dbReference type="Proteomes" id="UP000002729"/>
    </source>
</evidence>
<dbReference type="PANTHER" id="PTHR11571">
    <property type="entry name" value="GLUTATHIONE S-TRANSFERASE"/>
    <property type="match status" value="1"/>
</dbReference>
<gene>
    <name evidence="4" type="ORF">AURANDRAFT_68492</name>
</gene>
<evidence type="ECO:0000256" key="1">
    <source>
        <dbReference type="SAM" id="MobiDB-lite"/>
    </source>
</evidence>
<dbReference type="InterPro" id="IPR036282">
    <property type="entry name" value="Glutathione-S-Trfase_C_sf"/>
</dbReference>
<dbReference type="GeneID" id="20226838"/>
<dbReference type="InterPro" id="IPR004045">
    <property type="entry name" value="Glutathione_S-Trfase_N"/>
</dbReference>
<feature type="domain" description="GST C-terminal" evidence="3">
    <location>
        <begin position="99"/>
        <end position="240"/>
    </location>
</feature>
<feature type="region of interest" description="Disordered" evidence="1">
    <location>
        <begin position="286"/>
        <end position="316"/>
    </location>
</feature>
<dbReference type="PROSITE" id="PS50404">
    <property type="entry name" value="GST_NTER"/>
    <property type="match status" value="1"/>
</dbReference>
<accession>F0YPU2</accession>
<dbReference type="PROSITE" id="PS50405">
    <property type="entry name" value="GST_CTER"/>
    <property type="match status" value="1"/>
</dbReference>
<dbReference type="Gene3D" id="1.10.287.10">
    <property type="entry name" value="S15/NS1, RNA-binding"/>
    <property type="match status" value="1"/>
</dbReference>
<dbReference type="RefSeq" id="XP_009042433.1">
    <property type="nucleotide sequence ID" value="XM_009044185.1"/>
</dbReference>
<evidence type="ECO:0000313" key="4">
    <source>
        <dbReference type="EMBL" id="EGB02867.1"/>
    </source>
</evidence>
<proteinExistence type="predicted"/>
<keyword evidence="5" id="KW-1185">Reference proteome</keyword>
<protein>
    <recommendedName>
        <fullName evidence="6">GST N-terminal domain-containing protein</fullName>
    </recommendedName>
</protein>
<feature type="region of interest" description="Disordered" evidence="1">
    <location>
        <begin position="462"/>
        <end position="492"/>
    </location>
</feature>
<feature type="domain" description="GST N-terminal" evidence="2">
    <location>
        <begin position="9"/>
        <end position="92"/>
    </location>
</feature>
<dbReference type="KEGG" id="aaf:AURANDRAFT_68492"/>
<feature type="region of interest" description="Disordered" evidence="1">
    <location>
        <begin position="392"/>
        <end position="420"/>
    </location>
</feature>
<dbReference type="Proteomes" id="UP000002729">
    <property type="component" value="Unassembled WGS sequence"/>
</dbReference>
<dbReference type="PANTHER" id="PTHR11571:SF252">
    <property type="entry name" value="GLUTATHIONE S-TRANSFERASE"/>
    <property type="match status" value="1"/>
</dbReference>